<comment type="caution">
    <text evidence="1">The sequence shown here is derived from an EMBL/GenBank/DDBJ whole genome shotgun (WGS) entry which is preliminary data.</text>
</comment>
<dbReference type="AlphaFoldDB" id="A0A9N9HKM0"/>
<dbReference type="Gene3D" id="3.40.630.30">
    <property type="match status" value="1"/>
</dbReference>
<name>A0A9N9HKM0_9GLOM</name>
<dbReference type="OrthoDB" id="10039976at2759"/>
<dbReference type="Proteomes" id="UP000789342">
    <property type="component" value="Unassembled WGS sequence"/>
</dbReference>
<sequence length="90" mass="10056">MSANNILFSSDLISPEVKAALPEGYTIRPLASDDYERGFLDVLAVLTSIGEISKAQFLERFYYLKAHNHEYFTIVIISPEDRVVGAGTIF</sequence>
<dbReference type="EMBL" id="CAJVPV010014143">
    <property type="protein sequence ID" value="CAG8682726.1"/>
    <property type="molecule type" value="Genomic_DNA"/>
</dbReference>
<keyword evidence="2" id="KW-1185">Reference proteome</keyword>
<feature type="non-terminal residue" evidence="1">
    <location>
        <position position="90"/>
    </location>
</feature>
<proteinExistence type="predicted"/>
<evidence type="ECO:0000313" key="1">
    <source>
        <dbReference type="EMBL" id="CAG8682726.1"/>
    </source>
</evidence>
<accession>A0A9N9HKM0</accession>
<gene>
    <name evidence="1" type="ORF">AMORRO_LOCUS11326</name>
</gene>
<evidence type="ECO:0000313" key="2">
    <source>
        <dbReference type="Proteomes" id="UP000789342"/>
    </source>
</evidence>
<protein>
    <submittedName>
        <fullName evidence="1">851_t:CDS:1</fullName>
    </submittedName>
</protein>
<organism evidence="1 2">
    <name type="scientific">Acaulospora morrowiae</name>
    <dbReference type="NCBI Taxonomy" id="94023"/>
    <lineage>
        <taxon>Eukaryota</taxon>
        <taxon>Fungi</taxon>
        <taxon>Fungi incertae sedis</taxon>
        <taxon>Mucoromycota</taxon>
        <taxon>Glomeromycotina</taxon>
        <taxon>Glomeromycetes</taxon>
        <taxon>Diversisporales</taxon>
        <taxon>Acaulosporaceae</taxon>
        <taxon>Acaulospora</taxon>
    </lineage>
</organism>
<reference evidence="1" key="1">
    <citation type="submission" date="2021-06" db="EMBL/GenBank/DDBJ databases">
        <authorList>
            <person name="Kallberg Y."/>
            <person name="Tangrot J."/>
            <person name="Rosling A."/>
        </authorList>
    </citation>
    <scope>NUCLEOTIDE SEQUENCE</scope>
    <source>
        <strain evidence="1">CL551</strain>
    </source>
</reference>